<evidence type="ECO:0000313" key="4">
    <source>
        <dbReference type="Proteomes" id="UP001177003"/>
    </source>
</evidence>
<feature type="region of interest" description="Disordered" evidence="1">
    <location>
        <begin position="44"/>
        <end position="67"/>
    </location>
</feature>
<keyword evidence="2" id="KW-0812">Transmembrane</keyword>
<dbReference type="EMBL" id="OX465082">
    <property type="protein sequence ID" value="CAI9291666.1"/>
    <property type="molecule type" value="Genomic_DNA"/>
</dbReference>
<keyword evidence="2" id="KW-1133">Transmembrane helix</keyword>
<evidence type="ECO:0000256" key="2">
    <source>
        <dbReference type="SAM" id="Phobius"/>
    </source>
</evidence>
<name>A0AA35ZFH0_LACSI</name>
<evidence type="ECO:0000313" key="3">
    <source>
        <dbReference type="EMBL" id="CAI9291666.1"/>
    </source>
</evidence>
<reference evidence="3" key="1">
    <citation type="submission" date="2023-04" db="EMBL/GenBank/DDBJ databases">
        <authorList>
            <person name="Vijverberg K."/>
            <person name="Xiong W."/>
            <person name="Schranz E."/>
        </authorList>
    </citation>
    <scope>NUCLEOTIDE SEQUENCE</scope>
</reference>
<dbReference type="AlphaFoldDB" id="A0AA35ZFH0"/>
<feature type="transmembrane region" description="Helical" evidence="2">
    <location>
        <begin position="90"/>
        <end position="119"/>
    </location>
</feature>
<protein>
    <submittedName>
        <fullName evidence="3">Uncharacterized protein</fullName>
    </submittedName>
</protein>
<organism evidence="3 4">
    <name type="scientific">Lactuca saligna</name>
    <name type="common">Willowleaf lettuce</name>
    <dbReference type="NCBI Taxonomy" id="75948"/>
    <lineage>
        <taxon>Eukaryota</taxon>
        <taxon>Viridiplantae</taxon>
        <taxon>Streptophyta</taxon>
        <taxon>Embryophyta</taxon>
        <taxon>Tracheophyta</taxon>
        <taxon>Spermatophyta</taxon>
        <taxon>Magnoliopsida</taxon>
        <taxon>eudicotyledons</taxon>
        <taxon>Gunneridae</taxon>
        <taxon>Pentapetalae</taxon>
        <taxon>asterids</taxon>
        <taxon>campanulids</taxon>
        <taxon>Asterales</taxon>
        <taxon>Asteraceae</taxon>
        <taxon>Cichorioideae</taxon>
        <taxon>Cichorieae</taxon>
        <taxon>Lactucinae</taxon>
        <taxon>Lactuca</taxon>
    </lineage>
</organism>
<gene>
    <name evidence="3" type="ORF">LSALG_LOCUS30790</name>
</gene>
<evidence type="ECO:0000256" key="1">
    <source>
        <dbReference type="SAM" id="MobiDB-lite"/>
    </source>
</evidence>
<keyword evidence="2" id="KW-0472">Membrane</keyword>
<dbReference type="PROSITE" id="PS51257">
    <property type="entry name" value="PROKAR_LIPOPROTEIN"/>
    <property type="match status" value="1"/>
</dbReference>
<keyword evidence="4" id="KW-1185">Reference proteome</keyword>
<sequence>MGHLVVKPQGATSTVVGCELAVVEQNRSGKERGDCNVILVFTGDKSTGGPSNNKGEGGGNGTEVKEKGANAAGKVGYASTRTGQQRLQALLFRLLTATTLTCWSLLMSAAIVVVSTQWLRPRWWR</sequence>
<accession>A0AA35ZFH0</accession>
<proteinExistence type="predicted"/>
<dbReference type="Proteomes" id="UP001177003">
    <property type="component" value="Chromosome 6"/>
</dbReference>